<dbReference type="AlphaFoldDB" id="A0A8J3SBN5"/>
<protein>
    <submittedName>
        <fullName evidence="1">Uncharacterized protein</fullName>
    </submittedName>
</protein>
<name>A0A8J3SBN5_PLARO</name>
<gene>
    <name evidence="1" type="ORF">Pro02_72020</name>
</gene>
<organism evidence="1 2">
    <name type="scientific">Planobispora rosea</name>
    <dbReference type="NCBI Taxonomy" id="35762"/>
    <lineage>
        <taxon>Bacteria</taxon>
        <taxon>Bacillati</taxon>
        <taxon>Actinomycetota</taxon>
        <taxon>Actinomycetes</taxon>
        <taxon>Streptosporangiales</taxon>
        <taxon>Streptosporangiaceae</taxon>
        <taxon>Planobispora</taxon>
    </lineage>
</organism>
<evidence type="ECO:0000313" key="2">
    <source>
        <dbReference type="Proteomes" id="UP000655044"/>
    </source>
</evidence>
<reference evidence="1" key="1">
    <citation type="submission" date="2021-01" db="EMBL/GenBank/DDBJ databases">
        <title>Whole genome shotgun sequence of Planobispora rosea NBRC 15558.</title>
        <authorList>
            <person name="Komaki H."/>
            <person name="Tamura T."/>
        </authorList>
    </citation>
    <scope>NUCLEOTIDE SEQUENCE</scope>
    <source>
        <strain evidence="1">NBRC 15558</strain>
    </source>
</reference>
<keyword evidence="2" id="KW-1185">Reference proteome</keyword>
<accession>A0A8J3SBN5</accession>
<sequence length="53" mass="5340">MLGSGHEVHRADDARLRSAPVELSTTVIAVAAHHSGHGAAPPLLALIPVVVAA</sequence>
<dbReference type="EMBL" id="BOOI01000090">
    <property type="protein sequence ID" value="GIH88794.1"/>
    <property type="molecule type" value="Genomic_DNA"/>
</dbReference>
<comment type="caution">
    <text evidence="1">The sequence shown here is derived from an EMBL/GenBank/DDBJ whole genome shotgun (WGS) entry which is preliminary data.</text>
</comment>
<evidence type="ECO:0000313" key="1">
    <source>
        <dbReference type="EMBL" id="GIH88794.1"/>
    </source>
</evidence>
<dbReference type="Proteomes" id="UP000655044">
    <property type="component" value="Unassembled WGS sequence"/>
</dbReference>
<proteinExistence type="predicted"/>